<dbReference type="EMBL" id="ML209036">
    <property type="protein sequence ID" value="TFK59255.1"/>
    <property type="molecule type" value="Genomic_DNA"/>
</dbReference>
<dbReference type="Proteomes" id="UP000308600">
    <property type="component" value="Unassembled WGS sequence"/>
</dbReference>
<reference evidence="1 2" key="1">
    <citation type="journal article" date="2019" name="Nat. Ecol. Evol.">
        <title>Megaphylogeny resolves global patterns of mushroom evolution.</title>
        <authorList>
            <person name="Varga T."/>
            <person name="Krizsan K."/>
            <person name="Foldi C."/>
            <person name="Dima B."/>
            <person name="Sanchez-Garcia M."/>
            <person name="Sanchez-Ramirez S."/>
            <person name="Szollosi G.J."/>
            <person name="Szarkandi J.G."/>
            <person name="Papp V."/>
            <person name="Albert L."/>
            <person name="Andreopoulos W."/>
            <person name="Angelini C."/>
            <person name="Antonin V."/>
            <person name="Barry K.W."/>
            <person name="Bougher N.L."/>
            <person name="Buchanan P."/>
            <person name="Buyck B."/>
            <person name="Bense V."/>
            <person name="Catcheside P."/>
            <person name="Chovatia M."/>
            <person name="Cooper J."/>
            <person name="Damon W."/>
            <person name="Desjardin D."/>
            <person name="Finy P."/>
            <person name="Geml J."/>
            <person name="Haridas S."/>
            <person name="Hughes K."/>
            <person name="Justo A."/>
            <person name="Karasinski D."/>
            <person name="Kautmanova I."/>
            <person name="Kiss B."/>
            <person name="Kocsube S."/>
            <person name="Kotiranta H."/>
            <person name="LaButti K.M."/>
            <person name="Lechner B.E."/>
            <person name="Liimatainen K."/>
            <person name="Lipzen A."/>
            <person name="Lukacs Z."/>
            <person name="Mihaltcheva S."/>
            <person name="Morgado L.N."/>
            <person name="Niskanen T."/>
            <person name="Noordeloos M.E."/>
            <person name="Ohm R.A."/>
            <person name="Ortiz-Santana B."/>
            <person name="Ovrebo C."/>
            <person name="Racz N."/>
            <person name="Riley R."/>
            <person name="Savchenko A."/>
            <person name="Shiryaev A."/>
            <person name="Soop K."/>
            <person name="Spirin V."/>
            <person name="Szebenyi C."/>
            <person name="Tomsovsky M."/>
            <person name="Tulloss R.E."/>
            <person name="Uehling J."/>
            <person name="Grigoriev I.V."/>
            <person name="Vagvolgyi C."/>
            <person name="Papp T."/>
            <person name="Martin F.M."/>
            <person name="Miettinen O."/>
            <person name="Hibbett D.S."/>
            <person name="Nagy L.G."/>
        </authorList>
    </citation>
    <scope>NUCLEOTIDE SEQUENCE [LARGE SCALE GENOMIC DNA]</scope>
    <source>
        <strain evidence="1 2">NL-1719</strain>
    </source>
</reference>
<proteinExistence type="predicted"/>
<sequence length="187" mass="20675">MSKTQSRLERILQSLSEEPHADKTRWQGRGAQLLLCHSNAESDDNDGEPFECRVRATVLKDNLNWNGSASAGRLVLGRSAGVRGRTFNQTISTLQVLPTDVKGFGHIKSCVKYEETHKAMLSVTVMGEALRANLIDINGIPVVPIGESYRLKSREVDVTFLLYIRTKGEVAVKRSSMIAVVTNIVVH</sequence>
<accession>A0ACD3A1F6</accession>
<organism evidence="1 2">
    <name type="scientific">Pluteus cervinus</name>
    <dbReference type="NCBI Taxonomy" id="181527"/>
    <lineage>
        <taxon>Eukaryota</taxon>
        <taxon>Fungi</taxon>
        <taxon>Dikarya</taxon>
        <taxon>Basidiomycota</taxon>
        <taxon>Agaricomycotina</taxon>
        <taxon>Agaricomycetes</taxon>
        <taxon>Agaricomycetidae</taxon>
        <taxon>Agaricales</taxon>
        <taxon>Pluteineae</taxon>
        <taxon>Pluteaceae</taxon>
        <taxon>Pluteus</taxon>
    </lineage>
</organism>
<keyword evidence="2" id="KW-1185">Reference proteome</keyword>
<protein>
    <submittedName>
        <fullName evidence="1">Uncharacterized protein</fullName>
    </submittedName>
</protein>
<gene>
    <name evidence="1" type="ORF">BDN72DRAFT_906029</name>
</gene>
<evidence type="ECO:0000313" key="1">
    <source>
        <dbReference type="EMBL" id="TFK59255.1"/>
    </source>
</evidence>
<name>A0ACD3A1F6_9AGAR</name>
<evidence type="ECO:0000313" key="2">
    <source>
        <dbReference type="Proteomes" id="UP000308600"/>
    </source>
</evidence>